<dbReference type="Proteomes" id="UP000250079">
    <property type="component" value="Chromosome"/>
</dbReference>
<dbReference type="GO" id="GO:0012505">
    <property type="term" value="C:endomembrane system"/>
    <property type="evidence" value="ECO:0007669"/>
    <property type="project" value="UniProtKB-SubCell"/>
</dbReference>
<keyword evidence="8" id="KW-1185">Reference proteome</keyword>
<accession>A0A2Z2P1L1</accession>
<dbReference type="PANTHER" id="PTHR39535">
    <property type="entry name" value="SPORULATION-DELAYING PROTEIN SDPB"/>
    <property type="match status" value="1"/>
</dbReference>
<gene>
    <name evidence="7" type="ORF">IMCC3135_21350</name>
</gene>
<dbReference type="SMART" id="SM00752">
    <property type="entry name" value="HTTM"/>
    <property type="match status" value="1"/>
</dbReference>
<feature type="transmembrane region" description="Helical" evidence="5">
    <location>
        <begin position="121"/>
        <end position="144"/>
    </location>
</feature>
<evidence type="ECO:0000259" key="6">
    <source>
        <dbReference type="SMART" id="SM00752"/>
    </source>
</evidence>
<dbReference type="OrthoDB" id="128729at2"/>
<dbReference type="AlphaFoldDB" id="A0A2Z2P1L1"/>
<reference evidence="7 8" key="1">
    <citation type="submission" date="2016-12" db="EMBL/GenBank/DDBJ databases">
        <authorList>
            <person name="Song W.-J."/>
            <person name="Kurnit D.M."/>
        </authorList>
    </citation>
    <scope>NUCLEOTIDE SEQUENCE [LARGE SCALE GENOMIC DNA]</scope>
    <source>
        <strain evidence="7 8">IMCC3135</strain>
    </source>
</reference>
<proteinExistence type="predicted"/>
<keyword evidence="2 5" id="KW-0812">Transmembrane</keyword>
<evidence type="ECO:0000313" key="7">
    <source>
        <dbReference type="EMBL" id="ASJ74347.1"/>
    </source>
</evidence>
<evidence type="ECO:0000256" key="1">
    <source>
        <dbReference type="ARBA" id="ARBA00004127"/>
    </source>
</evidence>
<dbReference type="KEGG" id="gai:IMCC3135_21350"/>
<feature type="transmembrane region" description="Helical" evidence="5">
    <location>
        <begin position="165"/>
        <end position="187"/>
    </location>
</feature>
<dbReference type="InterPro" id="IPR052964">
    <property type="entry name" value="Sporulation_signal_mat"/>
</dbReference>
<evidence type="ECO:0000256" key="3">
    <source>
        <dbReference type="ARBA" id="ARBA00022989"/>
    </source>
</evidence>
<feature type="transmembrane region" description="Helical" evidence="5">
    <location>
        <begin position="434"/>
        <end position="453"/>
    </location>
</feature>
<feature type="transmembrane region" description="Helical" evidence="5">
    <location>
        <begin position="229"/>
        <end position="250"/>
    </location>
</feature>
<dbReference type="InterPro" id="IPR011020">
    <property type="entry name" value="HTTM-like"/>
</dbReference>
<organism evidence="7 8">
    <name type="scientific">Granulosicoccus antarcticus IMCC3135</name>
    <dbReference type="NCBI Taxonomy" id="1192854"/>
    <lineage>
        <taxon>Bacteria</taxon>
        <taxon>Pseudomonadati</taxon>
        <taxon>Pseudomonadota</taxon>
        <taxon>Gammaproteobacteria</taxon>
        <taxon>Chromatiales</taxon>
        <taxon>Granulosicoccaceae</taxon>
        <taxon>Granulosicoccus</taxon>
    </lineage>
</organism>
<keyword evidence="3 5" id="KW-1133">Transmembrane helix</keyword>
<evidence type="ECO:0000313" key="8">
    <source>
        <dbReference type="Proteomes" id="UP000250079"/>
    </source>
</evidence>
<dbReference type="EMBL" id="CP018632">
    <property type="protein sequence ID" value="ASJ74347.1"/>
    <property type="molecule type" value="Genomic_DNA"/>
</dbReference>
<sequence>MNHVRRVFSLDLRSIALFRILLAMLLLADLALRSVDLTTFYTDDGVLPRRSWLLLTHRWHWSIHGASGELWWQVLLFMLAAGFAFALLFGYRSKLAAAASFILLASLLNRNGLILQGGDNLLVIMSFWAMFLPLGARYSIDAALQEAHQHNPNGLPSNAYREQPYFSVATVAIVLQVLYLYFFTALMKTGDAWTTRFDAAYYAVSLQHFATPIGDWIRQFPTLLKGATIFVLVVEFIGPLLVISPFFWPWMRLAGLLLLGSLHFAFLLMLHIGLFPLIDFMALSLLIPGTLWACLRNTQSQIARRQQLEAIVIYYDEDCAFCLKMCLILRCFLLPQGTCILPAQNYPLVHAIMEHENTWVIKDPQGKYQTQWRAMAFLFSQRWPFKPLGWLMSSWVLRGAGKRVYRWVAENRGLMGTLSSRVLPFRALKTRPTLAGSLLAGLFFYVVTSFNIYELPGNRGQMPEHVNHLARTVRLDQRWDMFAPYPLTTSSYLLIPGTLRNGEQVDLYSLTSSKQDWQTPERFYPLYESYRWRKYLGRVDGHSNNTVRSALGSYLCKSWNQQPRERETQLATLEIFVVKHRTNTQGTPKEESRHKLWRHWCYAEFADS</sequence>
<comment type="subcellular location">
    <subcellularLocation>
        <location evidence="1">Endomembrane system</location>
        <topology evidence="1">Multi-pass membrane protein</topology>
    </subcellularLocation>
</comment>
<name>A0A2Z2P1L1_9GAMM</name>
<keyword evidence="4 5" id="KW-0472">Membrane</keyword>
<feature type="transmembrane region" description="Helical" evidence="5">
    <location>
        <begin position="262"/>
        <end position="295"/>
    </location>
</feature>
<dbReference type="PANTHER" id="PTHR39535:SF2">
    <property type="entry name" value="HTTM DOMAIN-CONTAINING PROTEIN"/>
    <property type="match status" value="1"/>
</dbReference>
<evidence type="ECO:0000256" key="5">
    <source>
        <dbReference type="SAM" id="Phobius"/>
    </source>
</evidence>
<evidence type="ECO:0000256" key="4">
    <source>
        <dbReference type="ARBA" id="ARBA00023136"/>
    </source>
</evidence>
<feature type="domain" description="HTTM-like" evidence="6">
    <location>
        <begin position="7"/>
        <end position="291"/>
    </location>
</feature>
<feature type="transmembrane region" description="Helical" evidence="5">
    <location>
        <begin position="12"/>
        <end position="32"/>
    </location>
</feature>
<evidence type="ECO:0000256" key="2">
    <source>
        <dbReference type="ARBA" id="ARBA00022692"/>
    </source>
</evidence>
<dbReference type="RefSeq" id="WP_088919389.1">
    <property type="nucleotide sequence ID" value="NZ_CP018632.1"/>
</dbReference>
<feature type="transmembrane region" description="Helical" evidence="5">
    <location>
        <begin position="70"/>
        <end position="88"/>
    </location>
</feature>
<protein>
    <recommendedName>
        <fullName evidence="6">HTTM-like domain-containing protein</fullName>
    </recommendedName>
</protein>